<feature type="region of interest" description="Disordered" evidence="1">
    <location>
        <begin position="58"/>
        <end position="106"/>
    </location>
</feature>
<dbReference type="RefSeq" id="XP_031373755.1">
    <property type="nucleotide sequence ID" value="XM_031517895.1"/>
</dbReference>
<evidence type="ECO:0000313" key="2">
    <source>
        <dbReference type="Proteomes" id="UP000515151"/>
    </source>
</evidence>
<protein>
    <submittedName>
        <fullName evidence="3">Glycine-rich protein 2-like</fullName>
    </submittedName>
</protein>
<reference evidence="3" key="2">
    <citation type="submission" date="2025-08" db="UniProtKB">
        <authorList>
            <consortium name="RefSeq"/>
        </authorList>
    </citation>
    <scope>IDENTIFICATION</scope>
    <source>
        <tissue evidence="3">Leaf</tissue>
    </source>
</reference>
<evidence type="ECO:0000313" key="3">
    <source>
        <dbReference type="RefSeq" id="XP_031373755.1"/>
    </source>
</evidence>
<organism evidence="2 3">
    <name type="scientific">Punica granatum</name>
    <name type="common">Pomegranate</name>
    <dbReference type="NCBI Taxonomy" id="22663"/>
    <lineage>
        <taxon>Eukaryota</taxon>
        <taxon>Viridiplantae</taxon>
        <taxon>Streptophyta</taxon>
        <taxon>Embryophyta</taxon>
        <taxon>Tracheophyta</taxon>
        <taxon>Spermatophyta</taxon>
        <taxon>Magnoliopsida</taxon>
        <taxon>eudicotyledons</taxon>
        <taxon>Gunneridae</taxon>
        <taxon>Pentapetalae</taxon>
        <taxon>rosids</taxon>
        <taxon>malvids</taxon>
        <taxon>Myrtales</taxon>
        <taxon>Lythraceae</taxon>
        <taxon>Punica</taxon>
    </lineage>
</organism>
<name>A0A6P8BU67_PUNGR</name>
<reference evidence="2" key="1">
    <citation type="journal article" date="2020" name="Plant Biotechnol. J.">
        <title>The pomegranate (Punica granatum L.) draft genome dissects genetic divergence between soft- and hard-seeded cultivars.</title>
        <authorList>
            <person name="Luo X."/>
            <person name="Li H."/>
            <person name="Wu Z."/>
            <person name="Yao W."/>
            <person name="Zhao P."/>
            <person name="Cao D."/>
            <person name="Yu H."/>
            <person name="Li K."/>
            <person name="Poudel K."/>
            <person name="Zhao D."/>
            <person name="Zhang F."/>
            <person name="Xia X."/>
            <person name="Chen L."/>
            <person name="Wang Q."/>
            <person name="Jing D."/>
            <person name="Cao S."/>
        </authorList>
    </citation>
    <scope>NUCLEOTIDE SEQUENCE [LARGE SCALE GENOMIC DNA]</scope>
    <source>
        <strain evidence="2">cv. Tunisia</strain>
    </source>
</reference>
<sequence length="133" mass="13296">MRRGEIMRKLLPLLLLLFFIYLHGFAVLAAEGSSRKFYLLENVDSENSKVVAFVGRLGSGGGGGGGRGGGGGGGARGGGSSTAGTGSRSSTQSGRSYPIGSGGNGQSGSCARNGGGVGTLIAAVLISLWMLNW</sequence>
<accession>A0A6P8BU67</accession>
<dbReference type="GeneID" id="116188494"/>
<feature type="compositionally biased region" description="Gly residues" evidence="1">
    <location>
        <begin position="58"/>
        <end position="81"/>
    </location>
</feature>
<keyword evidence="2" id="KW-1185">Reference proteome</keyword>
<gene>
    <name evidence="3" type="primary">LOC116188494</name>
</gene>
<proteinExistence type="predicted"/>
<dbReference type="Proteomes" id="UP000515151">
    <property type="component" value="Chromosome 8"/>
</dbReference>
<feature type="compositionally biased region" description="Low complexity" evidence="1">
    <location>
        <begin position="82"/>
        <end position="96"/>
    </location>
</feature>
<evidence type="ECO:0000256" key="1">
    <source>
        <dbReference type="SAM" id="MobiDB-lite"/>
    </source>
</evidence>
<dbReference type="AlphaFoldDB" id="A0A6P8BU67"/>